<dbReference type="RefSeq" id="WP_155305316.1">
    <property type="nucleotide sequence ID" value="NZ_AP021875.1"/>
</dbReference>
<name>A0A5K7ZDG4_9BACT</name>
<gene>
    <name evidence="1" type="ORF">DSCW_39110</name>
</gene>
<dbReference type="AlphaFoldDB" id="A0A5K7ZDG4"/>
<evidence type="ECO:0000313" key="2">
    <source>
        <dbReference type="Proteomes" id="UP000427769"/>
    </source>
</evidence>
<dbReference type="KEGG" id="dwd:DSCW_39110"/>
<proteinExistence type="predicted"/>
<keyword evidence="2" id="KW-1185">Reference proteome</keyword>
<accession>A0A5K7ZDG4</accession>
<sequence>MRRFQHVARGVGIVTVLACLVCLGCAGPKPKPGEVFPCAADSKIEKSIAPEAELTDFSCVLKKWEGSDTLHFNVTVKNISDQPQRYRVNIFLDNGKAVGGLIPRKTKEGLVKPGETASFVYPVKGMDCGPGSVTVLVKTMSQ</sequence>
<evidence type="ECO:0000313" key="1">
    <source>
        <dbReference type="EMBL" id="BBO76494.1"/>
    </source>
</evidence>
<dbReference type="EMBL" id="AP021875">
    <property type="protein sequence ID" value="BBO76494.1"/>
    <property type="molecule type" value="Genomic_DNA"/>
</dbReference>
<reference evidence="1 2" key="1">
    <citation type="submission" date="2019-11" db="EMBL/GenBank/DDBJ databases">
        <title>Comparative genomics of hydrocarbon-degrading Desulfosarcina strains.</title>
        <authorList>
            <person name="Watanabe M."/>
            <person name="Kojima H."/>
            <person name="Fukui M."/>
        </authorList>
    </citation>
    <scope>NUCLEOTIDE SEQUENCE [LARGE SCALE GENOMIC DNA]</scope>
    <source>
        <strain evidence="1 2">PP31</strain>
    </source>
</reference>
<dbReference type="OrthoDB" id="5517564at2"/>
<protein>
    <submittedName>
        <fullName evidence="1">Uncharacterized protein</fullName>
    </submittedName>
</protein>
<dbReference type="Proteomes" id="UP000427769">
    <property type="component" value="Chromosome"/>
</dbReference>
<organism evidence="1 2">
    <name type="scientific">Desulfosarcina widdelii</name>
    <dbReference type="NCBI Taxonomy" id="947919"/>
    <lineage>
        <taxon>Bacteria</taxon>
        <taxon>Pseudomonadati</taxon>
        <taxon>Thermodesulfobacteriota</taxon>
        <taxon>Desulfobacteria</taxon>
        <taxon>Desulfobacterales</taxon>
        <taxon>Desulfosarcinaceae</taxon>
        <taxon>Desulfosarcina</taxon>
    </lineage>
</organism>